<dbReference type="Proteomes" id="UP000614200">
    <property type="component" value="Unassembled WGS sequence"/>
</dbReference>
<evidence type="ECO:0000313" key="2">
    <source>
        <dbReference type="EMBL" id="MBF4693101.1"/>
    </source>
</evidence>
<dbReference type="RefSeq" id="WP_194701331.1">
    <property type="nucleotide sequence ID" value="NZ_JADKNH010000004.1"/>
</dbReference>
<dbReference type="InterPro" id="IPR036844">
    <property type="entry name" value="Hint_dom_sf"/>
</dbReference>
<dbReference type="Gene3D" id="2.170.16.10">
    <property type="entry name" value="Hedgehog/Intein (Hint) domain"/>
    <property type="match status" value="1"/>
</dbReference>
<accession>A0ABR9ZRM0</accession>
<evidence type="ECO:0000259" key="1">
    <source>
        <dbReference type="SMART" id="SM00306"/>
    </source>
</evidence>
<sequence length="545" mass="61477">MLTCISQVQNKLVNEIDKSSGVLQHDYSNPLHYDYILESFGGEKHLSEKYPAFLKMLRASKQEHTLMRQGGNQAVAVLSEKDGFRDNVCVDCVNFDPVDVMSIAKADFIEDKPIIAISAQLIDKSNDRLEDVINVYGEDEISRFEGIMKKLTSELIRSEDREFKVVADFHWMNENENGAPTMASATAMYDDLKVYGTNTIVSNFVVNDPMPKHKPTRDHVVVVYNRQAQVGDDYDYAFNNNKEGDFVKVFLPTSGTVTVSSEFEVLSLNKDYGYRLEIQDLNKGVVFYYAGVDTVTSSVSTDKKSITWRFLDNWNNKLNVSNFGAKTTVNIYNRMGIDVKHKSGMIMTVPVVFQSNGSKSQDKSSILSKPIMIQWGCLSKATQVLMSDQTYKIVSDIQVGDLVLNEKMEIVQVKDIYTGHEEMMVFVESMKGKKIRVTAGHPVCTARGFVAAAQLTAGDKLVTVDGEEDIVNLRVEPYNDKVYSLAFENESTIICEGIHVGDFSHQQNLKEEEMPKKVVKRSEACNLARKEFKMVFDELAQKNKK</sequence>
<name>A0ABR9ZRM0_9FIRM</name>
<evidence type="ECO:0000313" key="3">
    <source>
        <dbReference type="Proteomes" id="UP000614200"/>
    </source>
</evidence>
<dbReference type="InterPro" id="IPR003587">
    <property type="entry name" value="Hint_dom_N"/>
</dbReference>
<dbReference type="PROSITE" id="PS50817">
    <property type="entry name" value="INTEIN_N_TER"/>
    <property type="match status" value="1"/>
</dbReference>
<dbReference type="SMART" id="SM00306">
    <property type="entry name" value="HintN"/>
    <property type="match status" value="1"/>
</dbReference>
<dbReference type="SUPFAM" id="SSF51294">
    <property type="entry name" value="Hedgehog/intein (Hint) domain"/>
    <property type="match status" value="1"/>
</dbReference>
<comment type="caution">
    <text evidence="2">The sequence shown here is derived from an EMBL/GenBank/DDBJ whole genome shotgun (WGS) entry which is preliminary data.</text>
</comment>
<reference evidence="2 3" key="1">
    <citation type="submission" date="2020-11" db="EMBL/GenBank/DDBJ databases">
        <title>Fusibacter basophilias sp. nov.</title>
        <authorList>
            <person name="Qiu D."/>
        </authorList>
    </citation>
    <scope>NUCLEOTIDE SEQUENCE [LARGE SCALE GENOMIC DNA]</scope>
    <source>
        <strain evidence="2 3">Q10-2</strain>
    </source>
</reference>
<dbReference type="CDD" id="cd00081">
    <property type="entry name" value="Hint"/>
    <property type="match status" value="1"/>
</dbReference>
<protein>
    <recommendedName>
        <fullName evidence="1">Hint domain-containing protein</fullName>
    </recommendedName>
</protein>
<proteinExistence type="predicted"/>
<dbReference type="InterPro" id="IPR006141">
    <property type="entry name" value="Intein_N"/>
</dbReference>
<organism evidence="2 3">
    <name type="scientific">Fusibacter ferrireducens</name>
    <dbReference type="NCBI Taxonomy" id="2785058"/>
    <lineage>
        <taxon>Bacteria</taxon>
        <taxon>Bacillati</taxon>
        <taxon>Bacillota</taxon>
        <taxon>Clostridia</taxon>
        <taxon>Eubacteriales</taxon>
        <taxon>Eubacteriales Family XII. Incertae Sedis</taxon>
        <taxon>Fusibacter</taxon>
    </lineage>
</organism>
<keyword evidence="3" id="KW-1185">Reference proteome</keyword>
<gene>
    <name evidence="2" type="ORF">ISU02_08215</name>
</gene>
<feature type="domain" description="Hint" evidence="1">
    <location>
        <begin position="375"/>
        <end position="465"/>
    </location>
</feature>
<dbReference type="EMBL" id="JADKNH010000004">
    <property type="protein sequence ID" value="MBF4693101.1"/>
    <property type="molecule type" value="Genomic_DNA"/>
</dbReference>